<evidence type="ECO:0000313" key="8">
    <source>
        <dbReference type="Proteomes" id="UP000298050"/>
    </source>
</evidence>
<evidence type="ECO:0000256" key="3">
    <source>
        <dbReference type="PROSITE-ProRule" id="PRU00169"/>
    </source>
</evidence>
<dbReference type="Pfam" id="PF00990">
    <property type="entry name" value="GGDEF"/>
    <property type="match status" value="1"/>
</dbReference>
<dbReference type="Pfam" id="PF00563">
    <property type="entry name" value="EAL"/>
    <property type="match status" value="1"/>
</dbReference>
<dbReference type="SUPFAM" id="SSF141868">
    <property type="entry name" value="EAL domain-like"/>
    <property type="match status" value="1"/>
</dbReference>
<evidence type="ECO:0000259" key="6">
    <source>
        <dbReference type="PROSITE" id="PS50887"/>
    </source>
</evidence>
<feature type="domain" description="EAL" evidence="5">
    <location>
        <begin position="864"/>
        <end position="1116"/>
    </location>
</feature>
<sequence length="1122" mass="122700">MDTILVIDADGDSRDFLRASLESAGYRVVCAPDGGTGLELVRNDLPQLVLCDILMPVVDGYEFIRRLRAEAEIAATPVIFHSALNTVEAACELAHFGGVVRLLPKPCDREALLRAVRETLEVAGTAVAPEGVTGEPAAQLQAGVCPLSGTVQSHLVLGQRIARLLELSQQLAAQGDPATLLGTACDGARELAGADCALLMVTSGDGAVAEHVATSGVPGACRVTEPGGGVLDRVLSQGVSIILAGEDLRTAQAELPADLPLGAALLVVPVPGPVTRAQRNLGWLCVTGVGFNAEDEMLVSLLAARAGRCYAGACPDQHALEQVDPLEEEISRHNRTQLHLLTQFEVSQVLATDASYEEIVPGLLRVIGEALEFAGCWLWSSEAEAGLFRVLDGWHSDPGELDDFRRISRNIEARATQSELLQLSIDGDLVWVEDLPADTRFEHGGPVSKLFERYGWHAVISLPINLRGEVKGILTLLLPQARPRDDVLLDALIGITNQIAQFLEVRQQQEHLAKLNRLYAMLSGINNAVVRVHDRHRLFQTACDIAVTHGNFCQVWIGQFHDDGDLGGILVSNRTAEHELGPGQLEQMLSSERNRDAVRRALERRRPVIDNAIQREGDEHRDIPLALEAQQRGCHSAAMFPLPGNHGLGGLVVLYAREKDFFDEQEVALLEEFASDIAFAEQYLRNEERLNHLAYSDALTGLKNRTALYDRLAGLTAGGEGGAPFALILANISGFHDINEALGHSNGDALLIQVARMLEECAWEADFVACLGGDTFALVMLNSVGRVQVDRVMDKIQRNLQNGFVVARIPVNVEMSMGVALYPEHGASAELLWQRADIALRQARQRYLTSLYYASDLDSHDPAQIAVIGELRNAIDRNQLCLHYQPKIDLTSGEVTGVEALVRWQSPQHGLLYPDKFIPFAEQTDLINPLTYWVVHTATRQVFAWKQRGLDLELSVNISVRNLQNPRLSSEILALARDAGIPLERLFLEVTESAIMTDPFHAIDVLGRLRDVGIRLSLDDFGIGQSSLSYLKNLPFNRLKIDKAFVMDLEEPSNQVIVQGVIAIAHGLGLSVTAEGIEDQEMLERVAGYGCDYGQGYHISKPMPAEQIPDWITRRRRPLAAS</sequence>
<dbReference type="CDD" id="cd01948">
    <property type="entry name" value="EAL"/>
    <property type="match status" value="1"/>
</dbReference>
<evidence type="ECO:0000256" key="1">
    <source>
        <dbReference type="ARBA" id="ARBA00022679"/>
    </source>
</evidence>
<dbReference type="PROSITE" id="PS50110">
    <property type="entry name" value="RESPONSE_REGULATORY"/>
    <property type="match status" value="1"/>
</dbReference>
<dbReference type="AlphaFoldDB" id="A0A4Z0LXD7"/>
<dbReference type="SUPFAM" id="SSF52172">
    <property type="entry name" value="CheY-like"/>
    <property type="match status" value="1"/>
</dbReference>
<gene>
    <name evidence="7" type="ORF">E4634_16970</name>
</gene>
<dbReference type="GO" id="GO:0000160">
    <property type="term" value="P:phosphorelay signal transduction system"/>
    <property type="evidence" value="ECO:0007669"/>
    <property type="project" value="InterPro"/>
</dbReference>
<dbReference type="PANTHER" id="PTHR33121:SF71">
    <property type="entry name" value="OXYGEN SENSOR PROTEIN DOSP"/>
    <property type="match status" value="1"/>
</dbReference>
<keyword evidence="3" id="KW-0597">Phosphoprotein</keyword>
<evidence type="ECO:0000313" key="7">
    <source>
        <dbReference type="EMBL" id="TGD71807.1"/>
    </source>
</evidence>
<evidence type="ECO:0000259" key="5">
    <source>
        <dbReference type="PROSITE" id="PS50883"/>
    </source>
</evidence>
<dbReference type="InterPro" id="IPR029016">
    <property type="entry name" value="GAF-like_dom_sf"/>
</dbReference>
<evidence type="ECO:0000256" key="2">
    <source>
        <dbReference type="ARBA" id="ARBA00022777"/>
    </source>
</evidence>
<dbReference type="CDD" id="cd01949">
    <property type="entry name" value="GGDEF"/>
    <property type="match status" value="1"/>
</dbReference>
<dbReference type="SMART" id="SM00052">
    <property type="entry name" value="EAL"/>
    <property type="match status" value="1"/>
</dbReference>
<dbReference type="PROSITE" id="PS50887">
    <property type="entry name" value="GGDEF"/>
    <property type="match status" value="1"/>
</dbReference>
<dbReference type="Gene3D" id="3.30.70.270">
    <property type="match status" value="1"/>
</dbReference>
<dbReference type="InterPro" id="IPR000160">
    <property type="entry name" value="GGDEF_dom"/>
</dbReference>
<protein>
    <submittedName>
        <fullName evidence="7">EAL domain-containing protein</fullName>
    </submittedName>
</protein>
<dbReference type="SUPFAM" id="SSF55073">
    <property type="entry name" value="Nucleotide cyclase"/>
    <property type="match status" value="1"/>
</dbReference>
<dbReference type="Gene3D" id="3.20.20.450">
    <property type="entry name" value="EAL domain"/>
    <property type="match status" value="1"/>
</dbReference>
<dbReference type="InterPro" id="IPR011006">
    <property type="entry name" value="CheY-like_superfamily"/>
</dbReference>
<feature type="domain" description="Response regulatory" evidence="4">
    <location>
        <begin position="3"/>
        <end position="120"/>
    </location>
</feature>
<keyword evidence="8" id="KW-1185">Reference proteome</keyword>
<dbReference type="SMART" id="SM00065">
    <property type="entry name" value="GAF"/>
    <property type="match status" value="2"/>
</dbReference>
<dbReference type="SMART" id="SM00448">
    <property type="entry name" value="REC"/>
    <property type="match status" value="1"/>
</dbReference>
<dbReference type="Pfam" id="PF13185">
    <property type="entry name" value="GAF_2"/>
    <property type="match status" value="1"/>
</dbReference>
<dbReference type="SUPFAM" id="SSF55781">
    <property type="entry name" value="GAF domain-like"/>
    <property type="match status" value="3"/>
</dbReference>
<accession>A0A4Z0LXD7</accession>
<dbReference type="GO" id="GO:0016301">
    <property type="term" value="F:kinase activity"/>
    <property type="evidence" value="ECO:0007669"/>
    <property type="project" value="UniProtKB-KW"/>
</dbReference>
<dbReference type="InterPro" id="IPR001633">
    <property type="entry name" value="EAL_dom"/>
</dbReference>
<dbReference type="RefSeq" id="WP_135445851.1">
    <property type="nucleotide sequence ID" value="NZ_SRLE01000012.1"/>
</dbReference>
<dbReference type="OrthoDB" id="7053140at2"/>
<dbReference type="InterPro" id="IPR035919">
    <property type="entry name" value="EAL_sf"/>
</dbReference>
<dbReference type="PANTHER" id="PTHR33121">
    <property type="entry name" value="CYCLIC DI-GMP PHOSPHODIESTERASE PDEF"/>
    <property type="match status" value="1"/>
</dbReference>
<dbReference type="NCBIfam" id="TIGR00254">
    <property type="entry name" value="GGDEF"/>
    <property type="match status" value="1"/>
</dbReference>
<keyword evidence="1" id="KW-0808">Transferase</keyword>
<dbReference type="GO" id="GO:0071111">
    <property type="term" value="F:cyclic-guanylate-specific phosphodiesterase activity"/>
    <property type="evidence" value="ECO:0007669"/>
    <property type="project" value="InterPro"/>
</dbReference>
<dbReference type="Proteomes" id="UP000298050">
    <property type="component" value="Unassembled WGS sequence"/>
</dbReference>
<keyword evidence="2" id="KW-0418">Kinase</keyword>
<dbReference type="InterPro" id="IPR029787">
    <property type="entry name" value="Nucleotide_cyclase"/>
</dbReference>
<dbReference type="Pfam" id="PF00072">
    <property type="entry name" value="Response_reg"/>
    <property type="match status" value="1"/>
</dbReference>
<feature type="domain" description="GGDEF" evidence="6">
    <location>
        <begin position="723"/>
        <end position="857"/>
    </location>
</feature>
<dbReference type="Pfam" id="PF01590">
    <property type="entry name" value="GAF"/>
    <property type="match status" value="1"/>
</dbReference>
<dbReference type="InterPro" id="IPR003018">
    <property type="entry name" value="GAF"/>
</dbReference>
<dbReference type="InterPro" id="IPR050706">
    <property type="entry name" value="Cyclic-di-GMP_PDE-like"/>
</dbReference>
<dbReference type="InterPro" id="IPR043128">
    <property type="entry name" value="Rev_trsase/Diguanyl_cyclase"/>
</dbReference>
<dbReference type="EMBL" id="SRLE01000012">
    <property type="protein sequence ID" value="TGD71807.1"/>
    <property type="molecule type" value="Genomic_DNA"/>
</dbReference>
<reference evidence="7 8" key="1">
    <citation type="submission" date="2019-04" db="EMBL/GenBank/DDBJ databases">
        <title>Taxonomy of novel Haliea sp. from mangrove soil of West Coast of India.</title>
        <authorList>
            <person name="Verma A."/>
            <person name="Kumar P."/>
            <person name="Krishnamurthi S."/>
        </authorList>
    </citation>
    <scope>NUCLEOTIDE SEQUENCE [LARGE SCALE GENOMIC DNA]</scope>
    <source>
        <strain evidence="7 8">SAOS-164</strain>
    </source>
</reference>
<dbReference type="InterPro" id="IPR001789">
    <property type="entry name" value="Sig_transdc_resp-reg_receiver"/>
</dbReference>
<feature type="modified residue" description="4-aspartylphosphate" evidence="3">
    <location>
        <position position="52"/>
    </location>
</feature>
<dbReference type="Gene3D" id="3.30.450.40">
    <property type="match status" value="3"/>
</dbReference>
<dbReference type="Gene3D" id="3.40.50.2300">
    <property type="match status" value="1"/>
</dbReference>
<organism evidence="7 8">
    <name type="scientific">Mangrovimicrobium sediminis</name>
    <dbReference type="NCBI Taxonomy" id="2562682"/>
    <lineage>
        <taxon>Bacteria</taxon>
        <taxon>Pseudomonadati</taxon>
        <taxon>Pseudomonadota</taxon>
        <taxon>Gammaproteobacteria</taxon>
        <taxon>Cellvibrionales</taxon>
        <taxon>Halieaceae</taxon>
        <taxon>Mangrovimicrobium</taxon>
    </lineage>
</organism>
<name>A0A4Z0LXD7_9GAMM</name>
<dbReference type="SMART" id="SM00267">
    <property type="entry name" value="GGDEF"/>
    <property type="match status" value="1"/>
</dbReference>
<comment type="caution">
    <text evidence="7">The sequence shown here is derived from an EMBL/GenBank/DDBJ whole genome shotgun (WGS) entry which is preliminary data.</text>
</comment>
<proteinExistence type="predicted"/>
<evidence type="ECO:0000259" key="4">
    <source>
        <dbReference type="PROSITE" id="PS50110"/>
    </source>
</evidence>
<dbReference type="PROSITE" id="PS50883">
    <property type="entry name" value="EAL"/>
    <property type="match status" value="1"/>
</dbReference>